<keyword evidence="1" id="KW-0862">Zinc</keyword>
<dbReference type="PROSITE" id="PS00636">
    <property type="entry name" value="DNAJ_1"/>
    <property type="match status" value="1"/>
</dbReference>
<dbReference type="PANTHER" id="PTHR45255">
    <property type="entry name" value="DNAJ HOMOLOG SUBFAMILY C MEMBER 24"/>
    <property type="match status" value="1"/>
</dbReference>
<evidence type="ECO:0000256" key="2">
    <source>
        <dbReference type="SAM" id="Coils"/>
    </source>
</evidence>
<reference evidence="4" key="1">
    <citation type="journal article" date="2020" name="Nature">
        <title>Giant virus diversity and host interactions through global metagenomics.</title>
        <authorList>
            <person name="Schulz F."/>
            <person name="Roux S."/>
            <person name="Paez-Espino D."/>
            <person name="Jungbluth S."/>
            <person name="Walsh D.A."/>
            <person name="Denef V.J."/>
            <person name="McMahon K.D."/>
            <person name="Konstantinidis K.T."/>
            <person name="Eloe-Fadrosh E.A."/>
            <person name="Kyrpides N.C."/>
            <person name="Woyke T."/>
        </authorList>
    </citation>
    <scope>NUCLEOTIDE SEQUENCE</scope>
    <source>
        <strain evidence="4">GVMAG-M-3300023179-4</strain>
    </source>
</reference>
<dbReference type="PRINTS" id="PR00625">
    <property type="entry name" value="JDOMAIN"/>
</dbReference>
<dbReference type="PROSITE" id="PS50076">
    <property type="entry name" value="DNAJ_2"/>
    <property type="match status" value="1"/>
</dbReference>
<dbReference type="InterPro" id="IPR001623">
    <property type="entry name" value="DnaJ_domain"/>
</dbReference>
<dbReference type="AlphaFoldDB" id="A0A6C0H0Q9"/>
<feature type="coiled-coil region" evidence="2">
    <location>
        <begin position="114"/>
        <end position="141"/>
    </location>
</feature>
<sequence length="267" mass="31652">MDLIQVYVKYNLYEILEISPTDSINTIKKKYKKLAIKFHPDKYLNSDELTEDEKKTLKDHFNLVNTAYDILSNENSKDLYNKARKEYLESGTAIDLKKQFNDFSFNYGDKDTSKKIFKNENEKLNEVNEKFAEEVRQNTQKNLNKVFEINRIDNFDELIKESSKESKKEYFNKFNNLFDEYRKKDNPHTEIIAWNQDNNNASLDNAFGIINIQEKNTSSFEEAFNLMGISHNDYKDSGLTLDEKMKEYENSYNKLKIPEPTKKEKLN</sequence>
<dbReference type="Gene3D" id="1.10.287.110">
    <property type="entry name" value="DnaJ domain"/>
    <property type="match status" value="1"/>
</dbReference>
<dbReference type="InterPro" id="IPR018253">
    <property type="entry name" value="DnaJ_domain_CS"/>
</dbReference>
<dbReference type="CDD" id="cd06257">
    <property type="entry name" value="DnaJ"/>
    <property type="match status" value="1"/>
</dbReference>
<protein>
    <recommendedName>
        <fullName evidence="3">J domain-containing protein</fullName>
    </recommendedName>
</protein>
<organism evidence="4">
    <name type="scientific">viral metagenome</name>
    <dbReference type="NCBI Taxonomy" id="1070528"/>
    <lineage>
        <taxon>unclassified sequences</taxon>
        <taxon>metagenomes</taxon>
        <taxon>organismal metagenomes</taxon>
    </lineage>
</organism>
<dbReference type="Pfam" id="PF00226">
    <property type="entry name" value="DnaJ"/>
    <property type="match status" value="1"/>
</dbReference>
<evidence type="ECO:0000313" key="4">
    <source>
        <dbReference type="EMBL" id="QHT74121.1"/>
    </source>
</evidence>
<dbReference type="GO" id="GO:0001671">
    <property type="term" value="F:ATPase activator activity"/>
    <property type="evidence" value="ECO:0007669"/>
    <property type="project" value="TreeGrafter"/>
</dbReference>
<dbReference type="SUPFAM" id="SSF46565">
    <property type="entry name" value="Chaperone J-domain"/>
    <property type="match status" value="1"/>
</dbReference>
<name>A0A6C0H0Q9_9ZZZZ</name>
<dbReference type="SMART" id="SM00271">
    <property type="entry name" value="DnaJ"/>
    <property type="match status" value="1"/>
</dbReference>
<dbReference type="InterPro" id="IPR036869">
    <property type="entry name" value="J_dom_sf"/>
</dbReference>
<evidence type="ECO:0000259" key="3">
    <source>
        <dbReference type="PROSITE" id="PS50076"/>
    </source>
</evidence>
<proteinExistence type="predicted"/>
<keyword evidence="2" id="KW-0175">Coiled coil</keyword>
<evidence type="ECO:0000256" key="1">
    <source>
        <dbReference type="ARBA" id="ARBA00022833"/>
    </source>
</evidence>
<accession>A0A6C0H0Q9</accession>
<dbReference type="GO" id="GO:0008198">
    <property type="term" value="F:ferrous iron binding"/>
    <property type="evidence" value="ECO:0007669"/>
    <property type="project" value="TreeGrafter"/>
</dbReference>
<dbReference type="PANTHER" id="PTHR45255:SF1">
    <property type="entry name" value="DNAJ HOMOLOG SUBFAMILY C MEMBER 24"/>
    <property type="match status" value="1"/>
</dbReference>
<dbReference type="EMBL" id="MN739838">
    <property type="protein sequence ID" value="QHT74121.1"/>
    <property type="molecule type" value="Genomic_DNA"/>
</dbReference>
<feature type="domain" description="J" evidence="3">
    <location>
        <begin position="11"/>
        <end position="91"/>
    </location>
</feature>